<organism evidence="1 4">
    <name type="scientific">Adineta ricciae</name>
    <name type="common">Rotifer</name>
    <dbReference type="NCBI Taxonomy" id="249248"/>
    <lineage>
        <taxon>Eukaryota</taxon>
        <taxon>Metazoa</taxon>
        <taxon>Spiralia</taxon>
        <taxon>Gnathifera</taxon>
        <taxon>Rotifera</taxon>
        <taxon>Eurotatoria</taxon>
        <taxon>Bdelloidea</taxon>
        <taxon>Adinetida</taxon>
        <taxon>Adinetidae</taxon>
        <taxon>Adineta</taxon>
    </lineage>
</organism>
<gene>
    <name evidence="1" type="ORF">EDS130_LOCUS2020</name>
    <name evidence="2" type="ORF">XAT740_LOCUS14732</name>
</gene>
<dbReference type="EMBL" id="CAJNOR010000891">
    <property type="protein sequence ID" value="CAF1030658.1"/>
    <property type="molecule type" value="Genomic_DNA"/>
</dbReference>
<sequence length="553" mass="64700">MTACRLDGLPVELIHNLFGYFAAHEIYSIFSNVSLYLNGIINGYTSYHVNFQSISRTDFDLVCQHIVPSQVVSMTLSNDEHTPGLMKIFVSRFQLSQFTRLKSLKLIEIGAEFWECIMTKLVELKDLRTLLYIDPNRFDEWISEICSKTVTKLDESLAEIYAPIIPQLIRLRLSHGSYLKSVQFSNLRHLVLNRSDGALLKHISCAAPQLQSLDLSVFYEKSYPEIIYPLPHLKRIVLDVQGNVLSINDIERMMTNLPRLEHMKLTGNCEKNVVDGYRLELIAKHLVSFEFNFTIYDILVSSDLDSFRTSFWLQEKQWFVCYHWRCFFTMSYLFKIPNGHFTLPKYSTILDDTYFYIRAVEYNSYFNNELLEHRLHNIKKLTLFATFKLSTVENNIDLNTVQILFIEILDEHFSLAQLISKTPSVHHLCISIDPKYLPKRFDWQIMENIRILEISCSSIVLTNDTIAELSAIFPNTERLHIRCVCSIEMMLMFLDRFEHLLTASFQYTDFLFNFSEVSATALSKMQLMQDLEQYSSNYSYTYRVTSTAVHFWL</sequence>
<keyword evidence="3" id="KW-1185">Reference proteome</keyword>
<evidence type="ECO:0000313" key="1">
    <source>
        <dbReference type="EMBL" id="CAF0745909.1"/>
    </source>
</evidence>
<dbReference type="Gene3D" id="3.80.10.10">
    <property type="entry name" value="Ribonuclease Inhibitor"/>
    <property type="match status" value="1"/>
</dbReference>
<comment type="caution">
    <text evidence="1">The sequence shown here is derived from an EMBL/GenBank/DDBJ whole genome shotgun (WGS) entry which is preliminary data.</text>
</comment>
<dbReference type="AlphaFoldDB" id="A0A813PAD0"/>
<dbReference type="EMBL" id="CAJNOJ010000004">
    <property type="protein sequence ID" value="CAF0745909.1"/>
    <property type="molecule type" value="Genomic_DNA"/>
</dbReference>
<evidence type="ECO:0000313" key="4">
    <source>
        <dbReference type="Proteomes" id="UP000663852"/>
    </source>
</evidence>
<name>A0A813PAD0_ADIRI</name>
<proteinExistence type="predicted"/>
<dbReference type="InterPro" id="IPR032675">
    <property type="entry name" value="LRR_dom_sf"/>
</dbReference>
<reference evidence="1" key="1">
    <citation type="submission" date="2021-02" db="EMBL/GenBank/DDBJ databases">
        <authorList>
            <person name="Nowell W R."/>
        </authorList>
    </citation>
    <scope>NUCLEOTIDE SEQUENCE</scope>
</reference>
<dbReference type="SUPFAM" id="SSF52047">
    <property type="entry name" value="RNI-like"/>
    <property type="match status" value="1"/>
</dbReference>
<dbReference type="Proteomes" id="UP000663852">
    <property type="component" value="Unassembled WGS sequence"/>
</dbReference>
<protein>
    <recommendedName>
        <fullName evidence="5">F-box domain-containing protein</fullName>
    </recommendedName>
</protein>
<evidence type="ECO:0000313" key="3">
    <source>
        <dbReference type="Proteomes" id="UP000663828"/>
    </source>
</evidence>
<evidence type="ECO:0008006" key="5">
    <source>
        <dbReference type="Google" id="ProtNLM"/>
    </source>
</evidence>
<dbReference type="OrthoDB" id="9992949at2759"/>
<accession>A0A813PAD0</accession>
<evidence type="ECO:0000313" key="2">
    <source>
        <dbReference type="EMBL" id="CAF1030658.1"/>
    </source>
</evidence>
<dbReference type="Proteomes" id="UP000663828">
    <property type="component" value="Unassembled WGS sequence"/>
</dbReference>